<sequence>MGMVAFLKFNHYSGAMVSDEEFWSLRFRRKLYSDNMHSLLDEEIADALNMEVVYGGTGYPSFNHEIIMKTREQILEKFQKKSGKHNKGDSLKTVADVAKIALEEMHKILRRRIDLRMKFYYGFTSDDLNRGFFEENSDRYNIAQEGVKKKALDMAAGKEPSRLMKNIFKSRAAIFGFDQENGVTGYYLDPENHVICFNYEGWEAIGAGKYASGLCLGQYLNRKSLRMRKEGYDRVEGVYELIAAGIISSDSYHEAGGNINIVYIDSTEKSHFTRYREIFDTNARLAGEIVRAQLAGVLEKQSAVKLLDQLLFQSGNPEIVESELFQKASNKMHLELVLRGYKLDEIPFILNSESVKNNSKKSISSKKLGGIR</sequence>
<protein>
    <submittedName>
        <fullName evidence="1">Uncharacterized protein</fullName>
    </submittedName>
</protein>
<comment type="caution">
    <text evidence="1">The sequence shown here is derived from an EMBL/GenBank/DDBJ whole genome shotgun (WGS) entry which is preliminary data.</text>
</comment>
<organism evidence="1 2">
    <name type="scientific">Candidatus Schekmanbacteria bacterium RBG_13_48_7</name>
    <dbReference type="NCBI Taxonomy" id="1817878"/>
    <lineage>
        <taxon>Bacteria</taxon>
        <taxon>Candidatus Schekmaniibacteriota</taxon>
    </lineage>
</organism>
<dbReference type="AlphaFoldDB" id="A0A1F7S2U1"/>
<gene>
    <name evidence="1" type="ORF">A2161_02675</name>
</gene>
<evidence type="ECO:0000313" key="1">
    <source>
        <dbReference type="EMBL" id="OGL48122.1"/>
    </source>
</evidence>
<name>A0A1F7S2U1_9BACT</name>
<accession>A0A1F7S2U1</accession>
<evidence type="ECO:0000313" key="2">
    <source>
        <dbReference type="Proteomes" id="UP000179266"/>
    </source>
</evidence>
<dbReference type="EMBL" id="MGDD01000045">
    <property type="protein sequence ID" value="OGL48122.1"/>
    <property type="molecule type" value="Genomic_DNA"/>
</dbReference>
<proteinExistence type="predicted"/>
<reference evidence="1 2" key="1">
    <citation type="journal article" date="2016" name="Nat. Commun.">
        <title>Thousands of microbial genomes shed light on interconnected biogeochemical processes in an aquifer system.</title>
        <authorList>
            <person name="Anantharaman K."/>
            <person name="Brown C.T."/>
            <person name="Hug L.A."/>
            <person name="Sharon I."/>
            <person name="Castelle C.J."/>
            <person name="Probst A.J."/>
            <person name="Thomas B.C."/>
            <person name="Singh A."/>
            <person name="Wilkins M.J."/>
            <person name="Karaoz U."/>
            <person name="Brodie E.L."/>
            <person name="Williams K.H."/>
            <person name="Hubbard S.S."/>
            <person name="Banfield J.F."/>
        </authorList>
    </citation>
    <scope>NUCLEOTIDE SEQUENCE [LARGE SCALE GENOMIC DNA]</scope>
</reference>
<dbReference type="Proteomes" id="UP000179266">
    <property type="component" value="Unassembled WGS sequence"/>
</dbReference>